<keyword evidence="2" id="KW-1185">Reference proteome</keyword>
<proteinExistence type="predicted"/>
<dbReference type="EMBL" id="RBNJ01004736">
    <property type="protein sequence ID" value="RUS29746.1"/>
    <property type="molecule type" value="Genomic_DNA"/>
</dbReference>
<evidence type="ECO:0000313" key="1">
    <source>
        <dbReference type="EMBL" id="RUS29746.1"/>
    </source>
</evidence>
<reference evidence="1 2" key="1">
    <citation type="journal article" date="2018" name="New Phytol.">
        <title>Phylogenomics of Endogonaceae and evolution of mycorrhizas within Mucoromycota.</title>
        <authorList>
            <person name="Chang Y."/>
            <person name="Desiro A."/>
            <person name="Na H."/>
            <person name="Sandor L."/>
            <person name="Lipzen A."/>
            <person name="Clum A."/>
            <person name="Barry K."/>
            <person name="Grigoriev I.V."/>
            <person name="Martin F.M."/>
            <person name="Stajich J.E."/>
            <person name="Smith M.E."/>
            <person name="Bonito G."/>
            <person name="Spatafora J.W."/>
        </authorList>
    </citation>
    <scope>NUCLEOTIDE SEQUENCE [LARGE SCALE GENOMIC DNA]</scope>
    <source>
        <strain evidence="1 2">AD002</strain>
    </source>
</reference>
<dbReference type="Proteomes" id="UP000274822">
    <property type="component" value="Unassembled WGS sequence"/>
</dbReference>
<dbReference type="AlphaFoldDB" id="A0A433QIU2"/>
<accession>A0A433QIU2</accession>
<organism evidence="1 2">
    <name type="scientific">Jimgerdemannia flammicorona</name>
    <dbReference type="NCBI Taxonomy" id="994334"/>
    <lineage>
        <taxon>Eukaryota</taxon>
        <taxon>Fungi</taxon>
        <taxon>Fungi incertae sedis</taxon>
        <taxon>Mucoromycota</taxon>
        <taxon>Mucoromycotina</taxon>
        <taxon>Endogonomycetes</taxon>
        <taxon>Endogonales</taxon>
        <taxon>Endogonaceae</taxon>
        <taxon>Jimgerdemannia</taxon>
    </lineage>
</organism>
<comment type="caution">
    <text evidence="1">The sequence shown here is derived from an EMBL/GenBank/DDBJ whole genome shotgun (WGS) entry which is preliminary data.</text>
</comment>
<protein>
    <submittedName>
        <fullName evidence="1">Uncharacterized protein</fullName>
    </submittedName>
</protein>
<gene>
    <name evidence="1" type="ORF">BC938DRAFT_480291</name>
</gene>
<evidence type="ECO:0000313" key="2">
    <source>
        <dbReference type="Proteomes" id="UP000274822"/>
    </source>
</evidence>
<sequence>MEHPSSNIISDVENVQILRMDENKREPALTECRIMIDCLFYYKQYFAKWDDDNYYDISSDDDLTSDDISSYDDLSSDDEIYKTTHAPAPVQQSPTSQIENAIKTLEEGAPYEDIRRAYGGILALAFATVIKTVHNGCKPMKNEDLNTLNRFGYSGEHPTVQ</sequence>
<name>A0A433QIU2_9FUNG</name>